<dbReference type="InterPro" id="IPR045851">
    <property type="entry name" value="AMP-bd_C_sf"/>
</dbReference>
<keyword evidence="6" id="KW-1003">Cell membrane</keyword>
<feature type="domain" description="Flagellar M-ring N-terminal" evidence="15">
    <location>
        <begin position="44"/>
        <end position="220"/>
    </location>
</feature>
<accession>A0A1B7HLQ1</accession>
<reference evidence="17 18" key="1">
    <citation type="submission" date="2016-04" db="EMBL/GenBank/DDBJ databases">
        <title>ATOL: Assembling a taxonomically balanced genome-scale reconstruction of the evolutionary history of the Enterobacteriaceae.</title>
        <authorList>
            <person name="Plunkett G.III."/>
            <person name="Neeno-Eckwall E.C."/>
            <person name="Glasner J.D."/>
            <person name="Perna N.T."/>
        </authorList>
    </citation>
    <scope>NUCLEOTIDE SEQUENCE [LARGE SCALE GENOMIC DNA]</scope>
    <source>
        <strain evidence="17 18">ATCC 51607</strain>
    </source>
</reference>
<evidence type="ECO:0000256" key="1">
    <source>
        <dbReference type="ARBA" id="ARBA00003820"/>
    </source>
</evidence>
<evidence type="ECO:0000256" key="9">
    <source>
        <dbReference type="ARBA" id="ARBA00023136"/>
    </source>
</evidence>
<evidence type="ECO:0000256" key="3">
    <source>
        <dbReference type="ARBA" id="ARBA00004651"/>
    </source>
</evidence>
<sequence length="564" mass="61132">MIDKIKQRFPMTFEHGLTGNKKNMLLGAAGLVLASAIVTSLWMTNHNYVALFGSQENVPVKQVVDVLGSQAIDYRIDPASGIIMVDSSKLPKARMALAEQGVTAIMPGGYELMDKDELLGSSQFIQNVRYKRSIEGELAQSIMGLDPVEAARVHLGLMESSSFVLTNQPESSASVMVRLRAGQHLNDQQVASIVQLVAGSVPGLNAGQVRVVDQTGNLLSEGIETDNGQMAGITKVRDISQQIKSETEKNIANLLNSIVGQGNFRTSVVPQVDFSAVEETQERYAGDPRVSDESVNQENSTDELAMGIPGSLSNRAPTAAPAQPAATPAATTTPGAPSTTPQALSSRSQTQRKYAYDRDVRHIKHPLYKLEKMSIAVVLNQSAPALEKWTPEQFTALNKLIEDAAGVDKQRGDSLTLDRLVFTPADSLDIPSMKWWQDPDIRDWGQMGGIGFLALLLLLLGVRPLARRFTTNSPQQIANLQDENSGVLLEGETSSEEDSLVQALPKSSFQVEDNLPPQSSGLETKVEFLQTLAQGETERVAEVLKQWINSNERTSAAATASKQD</sequence>
<dbReference type="EMBL" id="LXEO01000038">
    <property type="protein sequence ID" value="OAT16530.1"/>
    <property type="molecule type" value="Genomic_DNA"/>
</dbReference>
<dbReference type="AlphaFoldDB" id="A0A1B7HLQ1"/>
<evidence type="ECO:0000256" key="8">
    <source>
        <dbReference type="ARBA" id="ARBA00022989"/>
    </source>
</evidence>
<feature type="compositionally biased region" description="Basic and acidic residues" evidence="13">
    <location>
        <begin position="280"/>
        <end position="292"/>
    </location>
</feature>
<evidence type="ECO:0000256" key="11">
    <source>
        <dbReference type="ARBA" id="ARBA00025936"/>
    </source>
</evidence>
<dbReference type="Pfam" id="PF01514">
    <property type="entry name" value="YscJ_FliF"/>
    <property type="match status" value="1"/>
</dbReference>
<dbReference type="InterPro" id="IPR013556">
    <property type="entry name" value="Flag_M-ring_C"/>
</dbReference>
<dbReference type="PANTHER" id="PTHR30046:SF0">
    <property type="entry name" value="FLAGELLAR M-RING PROTEIN"/>
    <property type="match status" value="1"/>
</dbReference>
<evidence type="ECO:0000256" key="7">
    <source>
        <dbReference type="ARBA" id="ARBA00022692"/>
    </source>
</evidence>
<evidence type="ECO:0000256" key="10">
    <source>
        <dbReference type="ARBA" id="ARBA00023143"/>
    </source>
</evidence>
<dbReference type="GO" id="GO:0009431">
    <property type="term" value="C:bacterial-type flagellum basal body, MS ring"/>
    <property type="evidence" value="ECO:0007669"/>
    <property type="project" value="InterPro"/>
</dbReference>
<dbReference type="Pfam" id="PF08345">
    <property type="entry name" value="YscJ_FliF_C"/>
    <property type="match status" value="1"/>
</dbReference>
<evidence type="ECO:0000256" key="5">
    <source>
        <dbReference type="ARBA" id="ARBA00017949"/>
    </source>
</evidence>
<feature type="transmembrane region" description="Helical" evidence="14">
    <location>
        <begin position="444"/>
        <end position="462"/>
    </location>
</feature>
<keyword evidence="7 14" id="KW-0812">Transmembrane</keyword>
<comment type="function">
    <text evidence="1 12">The M ring may be actively involved in energy transduction.</text>
</comment>
<dbReference type="PRINTS" id="PR01009">
    <property type="entry name" value="FLGMRINGFLIF"/>
</dbReference>
<comment type="subcellular location">
    <subcellularLocation>
        <location evidence="2 12">Bacterial flagellum basal body</location>
    </subcellularLocation>
    <subcellularLocation>
        <location evidence="3">Cell membrane</location>
        <topology evidence="3">Multi-pass membrane protein</topology>
    </subcellularLocation>
</comment>
<evidence type="ECO:0000313" key="18">
    <source>
        <dbReference type="Proteomes" id="UP000078286"/>
    </source>
</evidence>
<dbReference type="GO" id="GO:0071973">
    <property type="term" value="P:bacterial-type flagellum-dependent cell motility"/>
    <property type="evidence" value="ECO:0007669"/>
    <property type="project" value="InterPro"/>
</dbReference>
<dbReference type="PIRSF" id="PIRSF004862">
    <property type="entry name" value="FliF"/>
    <property type="match status" value="1"/>
</dbReference>
<dbReference type="GO" id="GO:0005886">
    <property type="term" value="C:plasma membrane"/>
    <property type="evidence" value="ECO:0007669"/>
    <property type="project" value="UniProtKB-SubCell"/>
</dbReference>
<keyword evidence="17" id="KW-0966">Cell projection</keyword>
<comment type="similarity">
    <text evidence="4 12">Belongs to the FliF family.</text>
</comment>
<dbReference type="InterPro" id="IPR043427">
    <property type="entry name" value="YscJ/FliF"/>
</dbReference>
<comment type="subunit">
    <text evidence="11">The basal body constitutes a major portion of the flagellar organelle and consists of four rings (L,P,S, and M) mounted on a central rod. The M ring is integral to the inner membrane of the cell and may be connected to the flagellar rod via the S ring. The S (supramembrane ring) lies just distal to the M ring. The L and P rings lie in the outer membrane and the periplasmic space, respectively.</text>
</comment>
<keyword evidence="8 14" id="KW-1133">Transmembrane helix</keyword>
<dbReference type="RefSeq" id="WP_064555152.1">
    <property type="nucleotide sequence ID" value="NZ_LXEO01000038.1"/>
</dbReference>
<dbReference type="InterPro" id="IPR006182">
    <property type="entry name" value="FliF_N_dom"/>
</dbReference>
<evidence type="ECO:0000256" key="13">
    <source>
        <dbReference type="SAM" id="MobiDB-lite"/>
    </source>
</evidence>
<evidence type="ECO:0000256" key="6">
    <source>
        <dbReference type="ARBA" id="ARBA00022475"/>
    </source>
</evidence>
<organism evidence="17 18">
    <name type="scientific">Buttiauxella noackiae ATCC 51607</name>
    <dbReference type="NCBI Taxonomy" id="1354255"/>
    <lineage>
        <taxon>Bacteria</taxon>
        <taxon>Pseudomonadati</taxon>
        <taxon>Pseudomonadota</taxon>
        <taxon>Gammaproteobacteria</taxon>
        <taxon>Enterobacterales</taxon>
        <taxon>Enterobacteriaceae</taxon>
        <taxon>Buttiauxella</taxon>
    </lineage>
</organism>
<feature type="compositionally biased region" description="Low complexity" evidence="13">
    <location>
        <begin position="316"/>
        <end position="343"/>
    </location>
</feature>
<evidence type="ECO:0000256" key="2">
    <source>
        <dbReference type="ARBA" id="ARBA00004117"/>
    </source>
</evidence>
<evidence type="ECO:0000259" key="16">
    <source>
        <dbReference type="Pfam" id="PF08345"/>
    </source>
</evidence>
<evidence type="ECO:0000256" key="4">
    <source>
        <dbReference type="ARBA" id="ARBA00007971"/>
    </source>
</evidence>
<proteinExistence type="inferred from homology"/>
<evidence type="ECO:0000259" key="15">
    <source>
        <dbReference type="Pfam" id="PF01514"/>
    </source>
</evidence>
<evidence type="ECO:0000313" key="17">
    <source>
        <dbReference type="EMBL" id="OAT16530.1"/>
    </source>
</evidence>
<feature type="domain" description="Flagellar M-ring C-terminal" evidence="16">
    <location>
        <begin position="255"/>
        <end position="421"/>
    </location>
</feature>
<feature type="region of interest" description="Disordered" evidence="13">
    <location>
        <begin position="279"/>
        <end position="356"/>
    </location>
</feature>
<evidence type="ECO:0000256" key="14">
    <source>
        <dbReference type="SAM" id="Phobius"/>
    </source>
</evidence>
<keyword evidence="9 14" id="KW-0472">Membrane</keyword>
<keyword evidence="10 12" id="KW-0975">Bacterial flagellum</keyword>
<keyword evidence="17" id="KW-0969">Cilium</keyword>
<dbReference type="Proteomes" id="UP000078286">
    <property type="component" value="Unassembled WGS sequence"/>
</dbReference>
<keyword evidence="17" id="KW-0282">Flagellum</keyword>
<evidence type="ECO:0000256" key="12">
    <source>
        <dbReference type="PIRNR" id="PIRNR004862"/>
    </source>
</evidence>
<dbReference type="InterPro" id="IPR000067">
    <property type="entry name" value="FlgMring_FliF"/>
</dbReference>
<comment type="caution">
    <text evidence="17">The sequence shown here is derived from an EMBL/GenBank/DDBJ whole genome shotgun (WGS) entry which is preliminary data.</text>
</comment>
<dbReference type="NCBIfam" id="TIGR00206">
    <property type="entry name" value="fliF"/>
    <property type="match status" value="1"/>
</dbReference>
<gene>
    <name evidence="17" type="ORF">M979_2545</name>
</gene>
<name>A0A1B7HLQ1_9ENTR</name>
<dbReference type="PATRIC" id="fig|1354255.3.peg.2625"/>
<dbReference type="Gene3D" id="3.30.300.30">
    <property type="match status" value="1"/>
</dbReference>
<keyword evidence="18" id="KW-1185">Reference proteome</keyword>
<dbReference type="GO" id="GO:0003774">
    <property type="term" value="F:cytoskeletal motor activity"/>
    <property type="evidence" value="ECO:0007669"/>
    <property type="project" value="InterPro"/>
</dbReference>
<dbReference type="PANTHER" id="PTHR30046">
    <property type="entry name" value="FLAGELLAR M-RING PROTEIN"/>
    <property type="match status" value="1"/>
</dbReference>
<protein>
    <recommendedName>
        <fullName evidence="5 12">Flagellar M-ring protein</fullName>
    </recommendedName>
</protein>